<dbReference type="AlphaFoldDB" id="A0A0F7RUT3"/>
<dbReference type="STRING" id="49012.A0A0F7RUT3"/>
<evidence type="ECO:0000313" key="2">
    <source>
        <dbReference type="EMBL" id="CDS00265.1"/>
    </source>
</evidence>
<proteinExistence type="predicted"/>
<dbReference type="EMBL" id="CCFA01002309">
    <property type="protein sequence ID" value="CDS00265.1"/>
    <property type="molecule type" value="Genomic_DNA"/>
</dbReference>
<evidence type="ECO:0000256" key="1">
    <source>
        <dbReference type="SAM" id="MobiDB-lite"/>
    </source>
</evidence>
<reference evidence="3" key="1">
    <citation type="submission" date="2014-06" db="EMBL/GenBank/DDBJ databases">
        <authorList>
            <person name="Berkman P.J."/>
        </authorList>
    </citation>
    <scope>NUCLEOTIDE SEQUENCE [LARGE SCALE GENOMIC DNA]</scope>
</reference>
<feature type="non-terminal residue" evidence="2">
    <location>
        <position position="277"/>
    </location>
</feature>
<feature type="region of interest" description="Disordered" evidence="1">
    <location>
        <begin position="172"/>
        <end position="277"/>
    </location>
</feature>
<keyword evidence="3" id="KW-1185">Reference proteome</keyword>
<feature type="compositionally biased region" description="Low complexity" evidence="1">
    <location>
        <begin position="233"/>
        <end position="243"/>
    </location>
</feature>
<evidence type="ECO:0008006" key="4">
    <source>
        <dbReference type="Google" id="ProtNLM"/>
    </source>
</evidence>
<accession>A0A0F7RUT3</accession>
<dbReference type="Proteomes" id="UP000242770">
    <property type="component" value="Unassembled WGS sequence"/>
</dbReference>
<name>A0A0F7RUT3_9BASI</name>
<organism evidence="2 3">
    <name type="scientific">Sporisorium scitamineum</name>
    <dbReference type="NCBI Taxonomy" id="49012"/>
    <lineage>
        <taxon>Eukaryota</taxon>
        <taxon>Fungi</taxon>
        <taxon>Dikarya</taxon>
        <taxon>Basidiomycota</taxon>
        <taxon>Ustilaginomycotina</taxon>
        <taxon>Ustilaginomycetes</taxon>
        <taxon>Ustilaginales</taxon>
        <taxon>Ustilaginaceae</taxon>
        <taxon>Sporisorium</taxon>
    </lineage>
</organism>
<gene>
    <name evidence="2" type="primary">SSCI39330.1</name>
</gene>
<feature type="compositionally biased region" description="Basic and acidic residues" evidence="1">
    <location>
        <begin position="263"/>
        <end position="277"/>
    </location>
</feature>
<feature type="region of interest" description="Disordered" evidence="1">
    <location>
        <begin position="131"/>
        <end position="150"/>
    </location>
</feature>
<protein>
    <recommendedName>
        <fullName evidence="4">G-patch domain-containing protein</fullName>
    </recommendedName>
</protein>
<sequence length="277" mass="29404">MPLNTTNFLVLQGWEGVGVPLDGKAGKGLKKPLAITQKKTLSGIGKDRDRADDWWNSIFTAGAKSLSIGPSPASSGVSTPTLDKSKISTSATSWNMGERSAASTTMSLSSLAKREHARKTLMSKFVRGKPIVPAVEPPVESPKPEPALPAWKADSSEVVAASDAKVNVAVDIDSRASSEIASSLTLSEAKSKSKSKKHDKDAEQLARKLAKKALRKQLKESDDPSSPPATVTASDADSSSSKSKSTKSSDEKKDKKDKKAKKDSKDKDESKAGKDKK</sequence>
<feature type="compositionally biased region" description="Pro residues" evidence="1">
    <location>
        <begin position="135"/>
        <end position="147"/>
    </location>
</feature>
<evidence type="ECO:0000313" key="3">
    <source>
        <dbReference type="Proteomes" id="UP000242770"/>
    </source>
</evidence>